<keyword evidence="14" id="KW-1185">Reference proteome</keyword>
<feature type="region of interest" description="Disordered" evidence="10">
    <location>
        <begin position="1"/>
        <end position="31"/>
    </location>
</feature>
<gene>
    <name evidence="13" type="ORF">H5J25_10220</name>
</gene>
<dbReference type="KEGG" id="sari:H5J25_10220"/>
<keyword evidence="13" id="KW-0675">Receptor</keyword>
<dbReference type="RefSeq" id="WP_202090684.1">
    <property type="nucleotide sequence ID" value="NZ_CP061035.1"/>
</dbReference>
<evidence type="ECO:0000256" key="3">
    <source>
        <dbReference type="ARBA" id="ARBA00022452"/>
    </source>
</evidence>
<dbReference type="Gene3D" id="2.40.170.20">
    <property type="entry name" value="TonB-dependent receptor, beta-barrel domain"/>
    <property type="match status" value="1"/>
</dbReference>
<keyword evidence="4 8" id="KW-0812">Transmembrane</keyword>
<dbReference type="InterPro" id="IPR000531">
    <property type="entry name" value="Beta-barrel_TonB"/>
</dbReference>
<evidence type="ECO:0000256" key="4">
    <source>
        <dbReference type="ARBA" id="ARBA00022692"/>
    </source>
</evidence>
<evidence type="ECO:0000256" key="2">
    <source>
        <dbReference type="ARBA" id="ARBA00022448"/>
    </source>
</evidence>
<dbReference type="InterPro" id="IPR036942">
    <property type="entry name" value="Beta-barrel_TonB_sf"/>
</dbReference>
<dbReference type="Pfam" id="PF00593">
    <property type="entry name" value="TonB_dep_Rec_b-barrel"/>
    <property type="match status" value="1"/>
</dbReference>
<proteinExistence type="inferred from homology"/>
<evidence type="ECO:0000313" key="13">
    <source>
        <dbReference type="EMBL" id="QQV75968.1"/>
    </source>
</evidence>
<feature type="domain" description="TonB-dependent receptor plug" evidence="12">
    <location>
        <begin position="50"/>
        <end position="162"/>
    </location>
</feature>
<dbReference type="Pfam" id="PF07715">
    <property type="entry name" value="Plug"/>
    <property type="match status" value="1"/>
</dbReference>
<reference evidence="14" key="1">
    <citation type="submission" date="2020-09" db="EMBL/GenBank/DDBJ databases">
        <title>Sphingomonas sp., a new species isolated from pork steak.</title>
        <authorList>
            <person name="Heidler von Heilborn D."/>
        </authorList>
    </citation>
    <scope>NUCLEOTIDE SEQUENCE [LARGE SCALE GENOMIC DNA]</scope>
</reference>
<evidence type="ECO:0000256" key="5">
    <source>
        <dbReference type="ARBA" id="ARBA00023077"/>
    </source>
</evidence>
<evidence type="ECO:0000256" key="8">
    <source>
        <dbReference type="PROSITE-ProRule" id="PRU01360"/>
    </source>
</evidence>
<accession>A0A974NSC9</accession>
<dbReference type="InterPro" id="IPR037066">
    <property type="entry name" value="Plug_dom_sf"/>
</dbReference>
<comment type="similarity">
    <text evidence="8 9">Belongs to the TonB-dependent receptor family.</text>
</comment>
<sequence>MAFPAAAQEAPNATVPGPTAGPIPAETNAEPVAGDEIVVTGSRIARSGFTSPTPTTVLGAAELDNAGVTNVGQLAQQIPAFTATFTPATSTLQSQLAGAAFLNLRNLGNNRTLVLVNSRRFVSTTTGATVDTNVVPSSLIERVEVVTGGASAAYGSDAVAGVVNLILKRNVQGVTGEIQSGISTYGDNATYKGSLAWGTGFADGAGHFTIAAEGEKNEGVLSQASRPWADGAYGLISNPAAGNPRRFILPGLQLANASLGGLFVNGPLRGTDFGPGGVPRPFVYGQYQGAYQIGGSGVEGSDLISLSVPFERYSFYSTGEYDFGGLTAFFEGSYSYSRGYNPRLTPPFNLGNITIQRDNAFLPAALAAQLPTTTITTPNFGRFSPDFGYFESDTSNRTKRIVAGLEGEIGAGWKFTIYGEYGKTDYRALLRNNVITQRFTRAVNSVLVGGVPTCRVNAVTVTDAACVPLNLFGQGSPSAAALDYIHGTQSYDVDIDQRVAAAEIQGNLFRIGKNAVTLAVGGEVRQDKVSGVSDAISQSGGFAIGNPRALAGKINVKEAFAEVLVPLIHDAPFFQALDLNGAIRVTDYSTSGTVTTWKGGATWQVNELLRLRATRSRDIRAPNSDELFTNALFRFAGISDPANNGSTYTVQIISQGNRALNPEIANTFTAGAVLTPGFVPGLRASVDYYDIKIRDGIGQLSAQETVDGCFTGNAEYCGFIARNGSNQVTSVTSTQVNVARQTTRGVDLELSYTRPLGDGTISIRGLGTYVDKLVLISNIDRVGQVGLGSSGVPRWKANASITYDRGPFTLFLQDRFVGGGTYDATYVEGVDINDNSVSGRNYVDLSLQLKVVDTPRQRVQLFFNVRNLLNQDPPHTPSTFQTPSQTNGVFYDVIGRQFATGVRFRF</sequence>
<evidence type="ECO:0000256" key="6">
    <source>
        <dbReference type="ARBA" id="ARBA00023136"/>
    </source>
</evidence>
<keyword evidence="2 8" id="KW-0813">Transport</keyword>
<keyword evidence="5 9" id="KW-0798">TonB box</keyword>
<dbReference type="GO" id="GO:0009279">
    <property type="term" value="C:cell outer membrane"/>
    <property type="evidence" value="ECO:0007669"/>
    <property type="project" value="UniProtKB-SubCell"/>
</dbReference>
<name>A0A974NSC9_9SPHN</name>
<evidence type="ECO:0000256" key="1">
    <source>
        <dbReference type="ARBA" id="ARBA00004571"/>
    </source>
</evidence>
<dbReference type="Gene3D" id="2.170.130.10">
    <property type="entry name" value="TonB-dependent receptor, plug domain"/>
    <property type="match status" value="1"/>
</dbReference>
<dbReference type="Proteomes" id="UP000595894">
    <property type="component" value="Chromosome"/>
</dbReference>
<dbReference type="PROSITE" id="PS52016">
    <property type="entry name" value="TONB_DEPENDENT_REC_3"/>
    <property type="match status" value="1"/>
</dbReference>
<dbReference type="EMBL" id="CP061035">
    <property type="protein sequence ID" value="QQV75968.1"/>
    <property type="molecule type" value="Genomic_DNA"/>
</dbReference>
<dbReference type="PANTHER" id="PTHR47234">
    <property type="match status" value="1"/>
</dbReference>
<organism evidence="13 14">
    <name type="scientific">Sphingomonas aliaeris</name>
    <dbReference type="NCBI Taxonomy" id="2759526"/>
    <lineage>
        <taxon>Bacteria</taxon>
        <taxon>Pseudomonadati</taxon>
        <taxon>Pseudomonadota</taxon>
        <taxon>Alphaproteobacteria</taxon>
        <taxon>Sphingomonadales</taxon>
        <taxon>Sphingomonadaceae</taxon>
        <taxon>Sphingomonas</taxon>
    </lineage>
</organism>
<keyword evidence="3 8" id="KW-1134">Transmembrane beta strand</keyword>
<evidence type="ECO:0000256" key="7">
    <source>
        <dbReference type="ARBA" id="ARBA00023237"/>
    </source>
</evidence>
<evidence type="ECO:0000256" key="9">
    <source>
        <dbReference type="RuleBase" id="RU003357"/>
    </source>
</evidence>
<evidence type="ECO:0000259" key="12">
    <source>
        <dbReference type="Pfam" id="PF07715"/>
    </source>
</evidence>
<dbReference type="AlphaFoldDB" id="A0A974NSC9"/>
<dbReference type="InterPro" id="IPR039426">
    <property type="entry name" value="TonB-dep_rcpt-like"/>
</dbReference>
<protein>
    <submittedName>
        <fullName evidence="13">TonB-dependent receptor</fullName>
    </submittedName>
</protein>
<evidence type="ECO:0000313" key="14">
    <source>
        <dbReference type="Proteomes" id="UP000595894"/>
    </source>
</evidence>
<keyword evidence="6 8" id="KW-0472">Membrane</keyword>
<keyword evidence="7 8" id="KW-0998">Cell outer membrane</keyword>
<dbReference type="SUPFAM" id="SSF56935">
    <property type="entry name" value="Porins"/>
    <property type="match status" value="1"/>
</dbReference>
<feature type="domain" description="TonB-dependent receptor-like beta-barrel" evidence="11">
    <location>
        <begin position="382"/>
        <end position="868"/>
    </location>
</feature>
<feature type="compositionally biased region" description="Low complexity" evidence="10">
    <location>
        <begin position="1"/>
        <end position="16"/>
    </location>
</feature>
<dbReference type="InterPro" id="IPR012910">
    <property type="entry name" value="Plug_dom"/>
</dbReference>
<evidence type="ECO:0000256" key="10">
    <source>
        <dbReference type="SAM" id="MobiDB-lite"/>
    </source>
</evidence>
<comment type="subcellular location">
    <subcellularLocation>
        <location evidence="1 8">Cell outer membrane</location>
        <topology evidence="1 8">Multi-pass membrane protein</topology>
    </subcellularLocation>
</comment>
<evidence type="ECO:0000259" key="11">
    <source>
        <dbReference type="Pfam" id="PF00593"/>
    </source>
</evidence>
<dbReference type="PANTHER" id="PTHR47234:SF3">
    <property type="entry name" value="SECRETIN_TONB SHORT N-TERMINAL DOMAIN-CONTAINING PROTEIN"/>
    <property type="match status" value="1"/>
</dbReference>